<dbReference type="PROSITE" id="PS50949">
    <property type="entry name" value="HTH_GNTR"/>
    <property type="match status" value="1"/>
</dbReference>
<dbReference type="Proteomes" id="UP001500280">
    <property type="component" value="Unassembled WGS sequence"/>
</dbReference>
<keyword evidence="2" id="KW-0238">DNA-binding</keyword>
<dbReference type="SMART" id="SM00895">
    <property type="entry name" value="FCD"/>
    <property type="match status" value="1"/>
</dbReference>
<dbReference type="InterPro" id="IPR036388">
    <property type="entry name" value="WH-like_DNA-bd_sf"/>
</dbReference>
<evidence type="ECO:0000259" key="4">
    <source>
        <dbReference type="PROSITE" id="PS50949"/>
    </source>
</evidence>
<evidence type="ECO:0000256" key="1">
    <source>
        <dbReference type="ARBA" id="ARBA00023015"/>
    </source>
</evidence>
<protein>
    <submittedName>
        <fullName evidence="5">GntR family transcriptional regulator</fullName>
    </submittedName>
</protein>
<reference evidence="5 6" key="1">
    <citation type="journal article" date="2019" name="Int. J. Syst. Evol. Microbiol.">
        <title>The Global Catalogue of Microorganisms (GCM) 10K type strain sequencing project: providing services to taxonomists for standard genome sequencing and annotation.</title>
        <authorList>
            <consortium name="The Broad Institute Genomics Platform"/>
            <consortium name="The Broad Institute Genome Sequencing Center for Infectious Disease"/>
            <person name="Wu L."/>
            <person name="Ma J."/>
        </authorList>
    </citation>
    <scope>NUCLEOTIDE SEQUENCE [LARGE SCALE GENOMIC DNA]</scope>
    <source>
        <strain evidence="5 6">JCM 14307</strain>
    </source>
</reference>
<evidence type="ECO:0000256" key="2">
    <source>
        <dbReference type="ARBA" id="ARBA00023125"/>
    </source>
</evidence>
<gene>
    <name evidence="5" type="ORF">GCM10009745_59190</name>
</gene>
<dbReference type="Pfam" id="PF00392">
    <property type="entry name" value="GntR"/>
    <property type="match status" value="1"/>
</dbReference>
<dbReference type="InterPro" id="IPR000524">
    <property type="entry name" value="Tscrpt_reg_HTH_GntR"/>
</dbReference>
<dbReference type="SMART" id="SM00345">
    <property type="entry name" value="HTH_GNTR"/>
    <property type="match status" value="1"/>
</dbReference>
<keyword evidence="3" id="KW-0804">Transcription</keyword>
<dbReference type="InterPro" id="IPR011711">
    <property type="entry name" value="GntR_C"/>
</dbReference>
<comment type="caution">
    <text evidence="5">The sequence shown here is derived from an EMBL/GenBank/DDBJ whole genome shotgun (WGS) entry which is preliminary data.</text>
</comment>
<dbReference type="CDD" id="cd07377">
    <property type="entry name" value="WHTH_GntR"/>
    <property type="match status" value="1"/>
</dbReference>
<dbReference type="Gene3D" id="1.20.120.530">
    <property type="entry name" value="GntR ligand-binding domain-like"/>
    <property type="match status" value="1"/>
</dbReference>
<sequence length="224" mass="24638">MVRTSGAGRTPSLEADLRRAILTGDQQPGTPIPIDEVAAFFGVSPIPVREALKTLLAEGLVEHRSHVGYSVAKLTFSEFKELYDVRQALEAAALRAAVGRVDAEHEAEVRAAHEQLGDAVERGDDRGYDAAARRFHLALIAPSGMQRLVKMYESAWNITEPARPMSRVPAADRAALHADHERMIEAFQARDADALIAQSDEHYARLRTVISRFADDPECFVDPV</sequence>
<keyword evidence="6" id="KW-1185">Reference proteome</keyword>
<evidence type="ECO:0000313" key="5">
    <source>
        <dbReference type="EMBL" id="GAA1703866.1"/>
    </source>
</evidence>
<name>A0ABN2IF38_9ACTN</name>
<keyword evidence="1" id="KW-0805">Transcription regulation</keyword>
<dbReference type="PANTHER" id="PTHR43537">
    <property type="entry name" value="TRANSCRIPTIONAL REGULATOR, GNTR FAMILY"/>
    <property type="match status" value="1"/>
</dbReference>
<evidence type="ECO:0000313" key="6">
    <source>
        <dbReference type="Proteomes" id="UP001500280"/>
    </source>
</evidence>
<dbReference type="InterPro" id="IPR036390">
    <property type="entry name" value="WH_DNA-bd_sf"/>
</dbReference>
<dbReference type="Pfam" id="PF07729">
    <property type="entry name" value="FCD"/>
    <property type="match status" value="1"/>
</dbReference>
<dbReference type="InterPro" id="IPR008920">
    <property type="entry name" value="TF_FadR/GntR_C"/>
</dbReference>
<dbReference type="SUPFAM" id="SSF46785">
    <property type="entry name" value="Winged helix' DNA-binding domain"/>
    <property type="match status" value="1"/>
</dbReference>
<organism evidence="5 6">
    <name type="scientific">Kribbella yunnanensis</name>
    <dbReference type="NCBI Taxonomy" id="190194"/>
    <lineage>
        <taxon>Bacteria</taxon>
        <taxon>Bacillati</taxon>
        <taxon>Actinomycetota</taxon>
        <taxon>Actinomycetes</taxon>
        <taxon>Propionibacteriales</taxon>
        <taxon>Kribbellaceae</taxon>
        <taxon>Kribbella</taxon>
    </lineage>
</organism>
<accession>A0ABN2IF38</accession>
<dbReference type="Gene3D" id="1.10.10.10">
    <property type="entry name" value="Winged helix-like DNA-binding domain superfamily/Winged helix DNA-binding domain"/>
    <property type="match status" value="1"/>
</dbReference>
<proteinExistence type="predicted"/>
<dbReference type="SUPFAM" id="SSF48008">
    <property type="entry name" value="GntR ligand-binding domain-like"/>
    <property type="match status" value="1"/>
</dbReference>
<feature type="domain" description="HTH gntR-type" evidence="4">
    <location>
        <begin position="7"/>
        <end position="74"/>
    </location>
</feature>
<evidence type="ECO:0000256" key="3">
    <source>
        <dbReference type="ARBA" id="ARBA00023163"/>
    </source>
</evidence>
<dbReference type="PANTHER" id="PTHR43537:SF5">
    <property type="entry name" value="UXU OPERON TRANSCRIPTIONAL REGULATOR"/>
    <property type="match status" value="1"/>
</dbReference>
<dbReference type="EMBL" id="BAAANF010000019">
    <property type="protein sequence ID" value="GAA1703866.1"/>
    <property type="molecule type" value="Genomic_DNA"/>
</dbReference>